<dbReference type="SMART" id="SM00534">
    <property type="entry name" value="MUTSac"/>
    <property type="match status" value="1"/>
</dbReference>
<organism evidence="5 6">
    <name type="scientific">Haoranjiania flava</name>
    <dbReference type="NCBI Taxonomy" id="1856322"/>
    <lineage>
        <taxon>Bacteria</taxon>
        <taxon>Pseudomonadati</taxon>
        <taxon>Bacteroidota</taxon>
        <taxon>Chitinophagia</taxon>
        <taxon>Chitinophagales</taxon>
        <taxon>Chitinophagaceae</taxon>
        <taxon>Haoranjiania</taxon>
    </lineage>
</organism>
<dbReference type="PANTHER" id="PTHR11361:SF34">
    <property type="entry name" value="DNA MISMATCH REPAIR PROTEIN MSH1, MITOCHONDRIAL"/>
    <property type="match status" value="1"/>
</dbReference>
<gene>
    <name evidence="5" type="ORF">OD355_03830</name>
</gene>
<evidence type="ECO:0000256" key="1">
    <source>
        <dbReference type="ARBA" id="ARBA00022741"/>
    </source>
</evidence>
<dbReference type="InterPro" id="IPR027417">
    <property type="entry name" value="P-loop_NTPase"/>
</dbReference>
<dbReference type="InterPro" id="IPR045076">
    <property type="entry name" value="MutS"/>
</dbReference>
<keyword evidence="2" id="KW-0067">ATP-binding</keyword>
<reference evidence="5" key="1">
    <citation type="submission" date="2022-10" db="EMBL/GenBank/DDBJ databases">
        <authorList>
            <person name="Kim H.S."/>
            <person name="Kim J.-S."/>
            <person name="Suh M.K."/>
            <person name="Eom M.K."/>
            <person name="Lee J.-S."/>
        </authorList>
    </citation>
    <scope>NUCLEOTIDE SEQUENCE</scope>
    <source>
        <strain evidence="5">LIP-5</strain>
    </source>
</reference>
<feature type="domain" description="DNA mismatch repair proteins mutS family" evidence="4">
    <location>
        <begin position="254"/>
        <end position="436"/>
    </location>
</feature>
<dbReference type="Gene3D" id="3.40.50.300">
    <property type="entry name" value="P-loop containing nucleotide triphosphate hydrolases"/>
    <property type="match status" value="1"/>
</dbReference>
<keyword evidence="1" id="KW-0547">Nucleotide-binding</keyword>
<accession>A0AAE3LJI7</accession>
<keyword evidence="6" id="KW-1185">Reference proteome</keyword>
<evidence type="ECO:0000313" key="5">
    <source>
        <dbReference type="EMBL" id="MCU7693643.1"/>
    </source>
</evidence>
<dbReference type="GO" id="GO:0006298">
    <property type="term" value="P:mismatch repair"/>
    <property type="evidence" value="ECO:0007669"/>
    <property type="project" value="InterPro"/>
</dbReference>
<dbReference type="GO" id="GO:0140664">
    <property type="term" value="F:ATP-dependent DNA damage sensor activity"/>
    <property type="evidence" value="ECO:0007669"/>
    <property type="project" value="InterPro"/>
</dbReference>
<dbReference type="InterPro" id="IPR036187">
    <property type="entry name" value="DNA_mismatch_repair_MutS_sf"/>
</dbReference>
<protein>
    <submittedName>
        <fullName evidence="5">DNA mismatch repair protein MutS</fullName>
    </submittedName>
</protein>
<dbReference type="Pfam" id="PF00488">
    <property type="entry name" value="MutS_V"/>
    <property type="match status" value="1"/>
</dbReference>
<dbReference type="SUPFAM" id="SSF52540">
    <property type="entry name" value="P-loop containing nucleoside triphosphate hydrolases"/>
    <property type="match status" value="1"/>
</dbReference>
<dbReference type="AlphaFoldDB" id="A0AAE3LJI7"/>
<evidence type="ECO:0000313" key="6">
    <source>
        <dbReference type="Proteomes" id="UP001209317"/>
    </source>
</evidence>
<name>A0AAE3LJI7_9BACT</name>
<evidence type="ECO:0000256" key="3">
    <source>
        <dbReference type="ARBA" id="ARBA00023125"/>
    </source>
</evidence>
<dbReference type="Proteomes" id="UP001209317">
    <property type="component" value="Unassembled WGS sequence"/>
</dbReference>
<dbReference type="Gene3D" id="1.10.1420.10">
    <property type="match status" value="1"/>
</dbReference>
<dbReference type="InterPro" id="IPR000432">
    <property type="entry name" value="DNA_mismatch_repair_MutS_C"/>
</dbReference>
<sequence>MQIDRTTLTDLGIFSKIEEESVLHLLDYTRTTGGRDWLKFFVSNPFDDIGKIHTTQQILKKFMEKLPEFPATITNGTMMVLDKYYESPIASIPHSAGAMETFFYTFFNRGDYVVARYSVKHMLSFIKGMYELIELLDDDDNPLILKVTVDRAKMLLAKPLFQKIKNYHNDRKIPASVIIEAGFYFYRSKNDVRELETIFYKMDAWYSMAQACIRHGFSFPEVVESNRPYITAQNLWHPLLVNPVGYDFSISEKNNFMFLTGANMAGKSTFIRAVGITVYLASIGMAVPADSVRISRFDGLLSNIDISDNTLKGESYFYNEVQRINKTIDKITDGKNWLILIDELFKGTNIQDAMKCSTAVIEGFRRIENALFILSTHLYEIGDNLKQYPNIQFKYFETEVGEDDYLKFSYKLKDGISNDRLGYLILRREGVVQKLNTLNNMTLE</sequence>
<dbReference type="PANTHER" id="PTHR11361">
    <property type="entry name" value="DNA MISMATCH REPAIR PROTEIN MUTS FAMILY MEMBER"/>
    <property type="match status" value="1"/>
</dbReference>
<keyword evidence="3" id="KW-0238">DNA-binding</keyword>
<evidence type="ECO:0000259" key="4">
    <source>
        <dbReference type="SMART" id="SM00534"/>
    </source>
</evidence>
<dbReference type="RefSeq" id="WP_263037130.1">
    <property type="nucleotide sequence ID" value="NZ_JAOTPL010000003.1"/>
</dbReference>
<evidence type="ECO:0000256" key="2">
    <source>
        <dbReference type="ARBA" id="ARBA00022840"/>
    </source>
</evidence>
<proteinExistence type="predicted"/>
<dbReference type="GO" id="GO:0030983">
    <property type="term" value="F:mismatched DNA binding"/>
    <property type="evidence" value="ECO:0007669"/>
    <property type="project" value="InterPro"/>
</dbReference>
<dbReference type="SUPFAM" id="SSF48334">
    <property type="entry name" value="DNA repair protein MutS, domain III"/>
    <property type="match status" value="1"/>
</dbReference>
<comment type="caution">
    <text evidence="5">The sequence shown here is derived from an EMBL/GenBank/DDBJ whole genome shotgun (WGS) entry which is preliminary data.</text>
</comment>
<dbReference type="EMBL" id="JAOTPL010000003">
    <property type="protein sequence ID" value="MCU7693643.1"/>
    <property type="molecule type" value="Genomic_DNA"/>
</dbReference>
<dbReference type="GO" id="GO:0005524">
    <property type="term" value="F:ATP binding"/>
    <property type="evidence" value="ECO:0007669"/>
    <property type="project" value="UniProtKB-KW"/>
</dbReference>